<protein>
    <recommendedName>
        <fullName evidence="9">Paired domain-containing protein</fullName>
    </recommendedName>
</protein>
<keyword evidence="4" id="KW-0805">Transcription regulation</keyword>
<keyword evidence="3" id="KW-0563">Paired box</keyword>
<organism evidence="10 11">
    <name type="scientific">Lymnaea stagnalis</name>
    <name type="common">Great pond snail</name>
    <name type="synonym">Helix stagnalis</name>
    <dbReference type="NCBI Taxonomy" id="6523"/>
    <lineage>
        <taxon>Eukaryota</taxon>
        <taxon>Metazoa</taxon>
        <taxon>Spiralia</taxon>
        <taxon>Lophotrochozoa</taxon>
        <taxon>Mollusca</taxon>
        <taxon>Gastropoda</taxon>
        <taxon>Heterobranchia</taxon>
        <taxon>Euthyneura</taxon>
        <taxon>Panpulmonata</taxon>
        <taxon>Hygrophila</taxon>
        <taxon>Lymnaeoidea</taxon>
        <taxon>Lymnaeidae</taxon>
        <taxon>Lymnaea</taxon>
    </lineage>
</organism>
<feature type="compositionally biased region" description="Basic and acidic residues" evidence="8">
    <location>
        <begin position="297"/>
        <end position="325"/>
    </location>
</feature>
<dbReference type="GO" id="GO:0005634">
    <property type="term" value="C:nucleus"/>
    <property type="evidence" value="ECO:0007669"/>
    <property type="project" value="UniProtKB-SubCell"/>
</dbReference>
<dbReference type="PROSITE" id="PS51057">
    <property type="entry name" value="PAIRED_2"/>
    <property type="match status" value="1"/>
</dbReference>
<evidence type="ECO:0000256" key="5">
    <source>
        <dbReference type="ARBA" id="ARBA00023125"/>
    </source>
</evidence>
<dbReference type="GO" id="GO:0000978">
    <property type="term" value="F:RNA polymerase II cis-regulatory region sequence-specific DNA binding"/>
    <property type="evidence" value="ECO:0007669"/>
    <property type="project" value="TreeGrafter"/>
</dbReference>
<evidence type="ECO:0000313" key="11">
    <source>
        <dbReference type="Proteomes" id="UP001497497"/>
    </source>
</evidence>
<proteinExistence type="predicted"/>
<feature type="compositionally biased region" description="Polar residues" evidence="8">
    <location>
        <begin position="451"/>
        <end position="466"/>
    </location>
</feature>
<dbReference type="FunFam" id="1.10.10.10:FF:000013">
    <property type="entry name" value="Paired box 8 isoform 1"/>
    <property type="match status" value="1"/>
</dbReference>
<dbReference type="Proteomes" id="UP001497497">
    <property type="component" value="Unassembled WGS sequence"/>
</dbReference>
<keyword evidence="2" id="KW-0217">Developmental protein</keyword>
<feature type="compositionally biased region" description="Polar residues" evidence="8">
    <location>
        <begin position="279"/>
        <end position="288"/>
    </location>
</feature>
<dbReference type="PANTHER" id="PTHR45636">
    <property type="entry name" value="PAIRED BOX PROTEIN PAX-6-RELATED-RELATED"/>
    <property type="match status" value="1"/>
</dbReference>
<dbReference type="PRINTS" id="PR00027">
    <property type="entry name" value="PAIREDBOX"/>
</dbReference>
<dbReference type="EMBL" id="CAXITT010000007">
    <property type="protein sequence ID" value="CAL1526636.1"/>
    <property type="molecule type" value="Genomic_DNA"/>
</dbReference>
<feature type="domain" description="Paired" evidence="9">
    <location>
        <begin position="5"/>
        <end position="134"/>
    </location>
</feature>
<sequence>MPHTGQTGVNQLGGVFVNGRPLPEHIRRRIVELAQMGVRPCDISRQLLVSHGCVSKILTRFYETGSIKPGSIGGSKPKVRQVATPMVVRKILDLKQQNPSIFAWEIRDQLLAQRVCDDTTIPSVSSINRILRNATSSGSDVSDSNEAFDVMARITGAYAQAEGYPQQHLPITHLTSYQQPWYTHLSVPGLSYPRLVQPLPSETGSHVTYMGSPQDGARHRRPERFSKCDEGCSECDASRSTPQRKRRRESTSDEERDTRGKHGASVEKEGKHEQENRRSPTNKSNVKSETGVASDKPPARDDEGSRDHAPESDVISQEERQKNGRECCPGEGNKDSTGPDNKDDSGNNLVKSHHRVPRKSSPVPRHPRMSSLDHSPPRRLSPDIHPTRRSSPDNRPARRSSPDNRPARRSSPDNRPTRRSSPDNRLARRSSPDNRLPRRSSPDPRPFYRRFNSSPHQTPSHLSMTSPAFLPEPPASHFPVKPRPAPHPALPTYASLSIPGASHILESKLAFFNGYGFAASRFPGFALTPDPRFCLSGPNFLPLLGQSMTSFCTTAPSLASMLPFPLKDHGTLGSTLSPT</sequence>
<dbReference type="InterPro" id="IPR009057">
    <property type="entry name" value="Homeodomain-like_sf"/>
</dbReference>
<dbReference type="InterPro" id="IPR036388">
    <property type="entry name" value="WH-like_DNA-bd_sf"/>
</dbReference>
<dbReference type="SUPFAM" id="SSF46689">
    <property type="entry name" value="Homeodomain-like"/>
    <property type="match status" value="1"/>
</dbReference>
<dbReference type="CDD" id="cd00131">
    <property type="entry name" value="PAX"/>
    <property type="match status" value="1"/>
</dbReference>
<dbReference type="AlphaFoldDB" id="A0AAV2H0A2"/>
<name>A0AAV2H0A2_LYMST</name>
<dbReference type="GO" id="GO:0000981">
    <property type="term" value="F:DNA-binding transcription factor activity, RNA polymerase II-specific"/>
    <property type="evidence" value="ECO:0007669"/>
    <property type="project" value="TreeGrafter"/>
</dbReference>
<evidence type="ECO:0000259" key="9">
    <source>
        <dbReference type="PROSITE" id="PS51057"/>
    </source>
</evidence>
<dbReference type="InterPro" id="IPR043182">
    <property type="entry name" value="PAIRED_DNA-bd_dom"/>
</dbReference>
<comment type="caution">
    <text evidence="10">The sequence shown here is derived from an EMBL/GenBank/DDBJ whole genome shotgun (WGS) entry which is preliminary data.</text>
</comment>
<evidence type="ECO:0000256" key="8">
    <source>
        <dbReference type="SAM" id="MobiDB-lite"/>
    </source>
</evidence>
<evidence type="ECO:0000256" key="3">
    <source>
        <dbReference type="ARBA" id="ARBA00022724"/>
    </source>
</evidence>
<gene>
    <name evidence="10" type="ORF">GSLYS_00000813001</name>
</gene>
<dbReference type="SMART" id="SM00351">
    <property type="entry name" value="PAX"/>
    <property type="match status" value="1"/>
</dbReference>
<keyword evidence="7" id="KW-0539">Nucleus</keyword>
<feature type="compositionally biased region" description="Pro residues" evidence="8">
    <location>
        <begin position="470"/>
        <end position="484"/>
    </location>
</feature>
<keyword evidence="11" id="KW-1185">Reference proteome</keyword>
<dbReference type="InterPro" id="IPR043565">
    <property type="entry name" value="PAX_fam"/>
</dbReference>
<evidence type="ECO:0000313" key="10">
    <source>
        <dbReference type="EMBL" id="CAL1526636.1"/>
    </source>
</evidence>
<feature type="compositionally biased region" description="Basic and acidic residues" evidence="8">
    <location>
        <begin position="249"/>
        <end position="278"/>
    </location>
</feature>
<dbReference type="PROSITE" id="PS00034">
    <property type="entry name" value="PAIRED_1"/>
    <property type="match status" value="1"/>
</dbReference>
<dbReference type="Pfam" id="PF00292">
    <property type="entry name" value="PAX"/>
    <property type="match status" value="1"/>
</dbReference>
<keyword evidence="5" id="KW-0238">DNA-binding</keyword>
<evidence type="ECO:0000256" key="4">
    <source>
        <dbReference type="ARBA" id="ARBA00023015"/>
    </source>
</evidence>
<evidence type="ECO:0000256" key="6">
    <source>
        <dbReference type="ARBA" id="ARBA00023163"/>
    </source>
</evidence>
<accession>A0AAV2H0A2</accession>
<keyword evidence="6" id="KW-0804">Transcription</keyword>
<evidence type="ECO:0000256" key="7">
    <source>
        <dbReference type="ARBA" id="ARBA00023242"/>
    </source>
</evidence>
<dbReference type="Gene3D" id="1.10.10.10">
    <property type="entry name" value="Winged helix-like DNA-binding domain superfamily/Winged helix DNA-binding domain"/>
    <property type="match status" value="2"/>
</dbReference>
<dbReference type="PANTHER" id="PTHR45636:SF43">
    <property type="entry name" value="PAIRED BOX POX-NEURO PROTEIN"/>
    <property type="match status" value="1"/>
</dbReference>
<dbReference type="FunFam" id="1.10.10.10:FF:000003">
    <property type="entry name" value="Paired box protein Pax-6"/>
    <property type="match status" value="1"/>
</dbReference>
<comment type="subcellular location">
    <subcellularLocation>
        <location evidence="1">Nucleus</location>
    </subcellularLocation>
</comment>
<evidence type="ECO:0000256" key="2">
    <source>
        <dbReference type="ARBA" id="ARBA00022473"/>
    </source>
</evidence>
<feature type="region of interest" description="Disordered" evidence="8">
    <location>
        <begin position="203"/>
        <end position="484"/>
    </location>
</feature>
<reference evidence="10 11" key="1">
    <citation type="submission" date="2024-04" db="EMBL/GenBank/DDBJ databases">
        <authorList>
            <consortium name="Genoscope - CEA"/>
            <person name="William W."/>
        </authorList>
    </citation>
    <scope>NUCLEOTIDE SEQUENCE [LARGE SCALE GENOMIC DNA]</scope>
</reference>
<dbReference type="InterPro" id="IPR001523">
    <property type="entry name" value="Paired_dom"/>
</dbReference>
<evidence type="ECO:0000256" key="1">
    <source>
        <dbReference type="ARBA" id="ARBA00004123"/>
    </source>
</evidence>
<feature type="compositionally biased region" description="Basic and acidic residues" evidence="8">
    <location>
        <begin position="380"/>
        <end position="442"/>
    </location>
</feature>